<organism evidence="2 3">
    <name type="scientific">Lederbergia citrisecunda</name>
    <dbReference type="NCBI Taxonomy" id="2833583"/>
    <lineage>
        <taxon>Bacteria</taxon>
        <taxon>Bacillati</taxon>
        <taxon>Bacillota</taxon>
        <taxon>Bacilli</taxon>
        <taxon>Bacillales</taxon>
        <taxon>Bacillaceae</taxon>
        <taxon>Lederbergia</taxon>
    </lineage>
</organism>
<keyword evidence="1" id="KW-0472">Membrane</keyword>
<dbReference type="AlphaFoldDB" id="A0A942TQ16"/>
<reference evidence="2 3" key="1">
    <citation type="submission" date="2021-05" db="EMBL/GenBank/DDBJ databases">
        <title>Novel Bacillus species.</title>
        <authorList>
            <person name="Liu G."/>
        </authorList>
    </citation>
    <scope>NUCLEOTIDE SEQUENCE [LARGE SCALE GENOMIC DNA]</scope>
    <source>
        <strain evidence="2 3">FJAT-49732</strain>
    </source>
</reference>
<dbReference type="RefSeq" id="WP_213111330.1">
    <property type="nucleotide sequence ID" value="NZ_JAGYPJ010000001.1"/>
</dbReference>
<sequence length="63" mass="6984">MKEDEHFKRQLNEHKKNPMINLSDSINRSMTGDLTAFAGSGCLPIILTIIIIVGILLLSKCSN</sequence>
<gene>
    <name evidence="2" type="ORF">KHA93_14240</name>
</gene>
<feature type="transmembrane region" description="Helical" evidence="1">
    <location>
        <begin position="34"/>
        <end position="58"/>
    </location>
</feature>
<accession>A0A942TQ16</accession>
<evidence type="ECO:0000256" key="1">
    <source>
        <dbReference type="SAM" id="Phobius"/>
    </source>
</evidence>
<evidence type="ECO:0000313" key="3">
    <source>
        <dbReference type="Proteomes" id="UP000682713"/>
    </source>
</evidence>
<dbReference type="Proteomes" id="UP000682713">
    <property type="component" value="Unassembled WGS sequence"/>
</dbReference>
<keyword evidence="3" id="KW-1185">Reference proteome</keyword>
<protein>
    <submittedName>
        <fullName evidence="2">Uncharacterized protein</fullName>
    </submittedName>
</protein>
<dbReference type="EMBL" id="JAGYPJ010000001">
    <property type="protein sequence ID" value="MBS4200791.1"/>
    <property type="molecule type" value="Genomic_DNA"/>
</dbReference>
<evidence type="ECO:0000313" key="2">
    <source>
        <dbReference type="EMBL" id="MBS4200791.1"/>
    </source>
</evidence>
<comment type="caution">
    <text evidence="2">The sequence shown here is derived from an EMBL/GenBank/DDBJ whole genome shotgun (WGS) entry which is preliminary data.</text>
</comment>
<keyword evidence="1" id="KW-1133">Transmembrane helix</keyword>
<keyword evidence="1" id="KW-0812">Transmembrane</keyword>
<proteinExistence type="predicted"/>
<name>A0A942TQ16_9BACI</name>